<dbReference type="Proteomes" id="UP000499080">
    <property type="component" value="Unassembled WGS sequence"/>
</dbReference>
<name>A0A4Y2JYP1_ARAVE</name>
<gene>
    <name evidence="1" type="ORF">AVEN_222240_1</name>
</gene>
<reference evidence="1 2" key="1">
    <citation type="journal article" date="2019" name="Sci. Rep.">
        <title>Orb-weaving spider Araneus ventricosus genome elucidates the spidroin gene catalogue.</title>
        <authorList>
            <person name="Kono N."/>
            <person name="Nakamura H."/>
            <person name="Ohtoshi R."/>
            <person name="Moran D.A.P."/>
            <person name="Shinohara A."/>
            <person name="Yoshida Y."/>
            <person name="Fujiwara M."/>
            <person name="Mori M."/>
            <person name="Tomita M."/>
            <person name="Arakawa K."/>
        </authorList>
    </citation>
    <scope>NUCLEOTIDE SEQUENCE [LARGE SCALE GENOMIC DNA]</scope>
</reference>
<dbReference type="AlphaFoldDB" id="A0A4Y2JYP1"/>
<accession>A0A4Y2JYP1</accession>
<organism evidence="1 2">
    <name type="scientific">Araneus ventricosus</name>
    <name type="common">Orbweaver spider</name>
    <name type="synonym">Epeira ventricosa</name>
    <dbReference type="NCBI Taxonomy" id="182803"/>
    <lineage>
        <taxon>Eukaryota</taxon>
        <taxon>Metazoa</taxon>
        <taxon>Ecdysozoa</taxon>
        <taxon>Arthropoda</taxon>
        <taxon>Chelicerata</taxon>
        <taxon>Arachnida</taxon>
        <taxon>Araneae</taxon>
        <taxon>Araneomorphae</taxon>
        <taxon>Entelegynae</taxon>
        <taxon>Araneoidea</taxon>
        <taxon>Araneidae</taxon>
        <taxon>Araneus</taxon>
    </lineage>
</organism>
<evidence type="ECO:0000313" key="2">
    <source>
        <dbReference type="Proteomes" id="UP000499080"/>
    </source>
</evidence>
<dbReference type="EMBL" id="BGPR01003986">
    <property type="protein sequence ID" value="GBM94618.1"/>
    <property type="molecule type" value="Genomic_DNA"/>
</dbReference>
<proteinExistence type="predicted"/>
<keyword evidence="2" id="KW-1185">Reference proteome</keyword>
<sequence length="97" mass="10939">MELLNHFHDHGMPENYIESAWVGSHLGANVFEVLSLCGNEIVKRQADWVKTAGQKPGGNAFRIDSHQMWLTNEPQLTSGVPSGMFEELAVQFLRRCQ</sequence>
<evidence type="ECO:0000313" key="1">
    <source>
        <dbReference type="EMBL" id="GBM94618.1"/>
    </source>
</evidence>
<protein>
    <submittedName>
        <fullName evidence="1">Uncharacterized protein</fullName>
    </submittedName>
</protein>
<comment type="caution">
    <text evidence="1">The sequence shown here is derived from an EMBL/GenBank/DDBJ whole genome shotgun (WGS) entry which is preliminary data.</text>
</comment>